<gene>
    <name evidence="2" type="ORF">CDAR_223811</name>
</gene>
<sequence>MTDTEAEVKQHLYIWLKSFPFLQKKNLRRDFSDARLVAKLINYFMPKFALENAYPSCMSVAKKIDNWTRLNSKVLSQLGCQLSKENIEDLANSKADATEEFLLQLASSLYKANEHQIKTTIRQASKIALATN</sequence>
<dbReference type="Proteomes" id="UP001054837">
    <property type="component" value="Unassembled WGS sequence"/>
</dbReference>
<evidence type="ECO:0000259" key="1">
    <source>
        <dbReference type="PROSITE" id="PS50021"/>
    </source>
</evidence>
<dbReference type="InterPro" id="IPR052111">
    <property type="entry name" value="Spermatogenesis_Ciliary_MAP"/>
</dbReference>
<dbReference type="PANTHER" id="PTHR12509:SF9">
    <property type="entry name" value="SPERM FLAGELLAR PROTEIN 1 ISOFORM X1"/>
    <property type="match status" value="1"/>
</dbReference>
<dbReference type="PROSITE" id="PS50021">
    <property type="entry name" value="CH"/>
    <property type="match status" value="1"/>
</dbReference>
<organism evidence="2 3">
    <name type="scientific">Caerostris darwini</name>
    <dbReference type="NCBI Taxonomy" id="1538125"/>
    <lineage>
        <taxon>Eukaryota</taxon>
        <taxon>Metazoa</taxon>
        <taxon>Ecdysozoa</taxon>
        <taxon>Arthropoda</taxon>
        <taxon>Chelicerata</taxon>
        <taxon>Arachnida</taxon>
        <taxon>Araneae</taxon>
        <taxon>Araneomorphae</taxon>
        <taxon>Entelegynae</taxon>
        <taxon>Araneoidea</taxon>
        <taxon>Araneidae</taxon>
        <taxon>Caerostris</taxon>
    </lineage>
</organism>
<feature type="domain" description="Calponin-homology (CH)" evidence="1">
    <location>
        <begin position="6"/>
        <end position="110"/>
    </location>
</feature>
<protein>
    <recommendedName>
        <fullName evidence="1">Calponin-homology (CH) domain-containing protein</fullName>
    </recommendedName>
</protein>
<dbReference type="AlphaFoldDB" id="A0AAV4RXV2"/>
<name>A0AAV4RXV2_9ARAC</name>
<comment type="caution">
    <text evidence="2">The sequence shown here is derived from an EMBL/GenBank/DDBJ whole genome shotgun (WGS) entry which is preliminary data.</text>
</comment>
<dbReference type="GO" id="GO:0008017">
    <property type="term" value="F:microtubule binding"/>
    <property type="evidence" value="ECO:0007669"/>
    <property type="project" value="TreeGrafter"/>
</dbReference>
<dbReference type="InterPro" id="IPR010441">
    <property type="entry name" value="CH_2"/>
</dbReference>
<dbReference type="GO" id="GO:0005930">
    <property type="term" value="C:axoneme"/>
    <property type="evidence" value="ECO:0007669"/>
    <property type="project" value="TreeGrafter"/>
</dbReference>
<accession>A0AAV4RXV2</accession>
<dbReference type="PANTHER" id="PTHR12509">
    <property type="entry name" value="SPERMATOGENESIS-ASSOCIATED 4-RELATED"/>
    <property type="match status" value="1"/>
</dbReference>
<dbReference type="GO" id="GO:0051493">
    <property type="term" value="P:regulation of cytoskeleton organization"/>
    <property type="evidence" value="ECO:0007669"/>
    <property type="project" value="TreeGrafter"/>
</dbReference>
<keyword evidence="3" id="KW-1185">Reference proteome</keyword>
<evidence type="ECO:0000313" key="2">
    <source>
        <dbReference type="EMBL" id="GIY26494.1"/>
    </source>
</evidence>
<reference evidence="2 3" key="1">
    <citation type="submission" date="2021-06" db="EMBL/GenBank/DDBJ databases">
        <title>Caerostris darwini draft genome.</title>
        <authorList>
            <person name="Kono N."/>
            <person name="Arakawa K."/>
        </authorList>
    </citation>
    <scope>NUCLEOTIDE SEQUENCE [LARGE SCALE GENOMIC DNA]</scope>
</reference>
<dbReference type="EMBL" id="BPLQ01006946">
    <property type="protein sequence ID" value="GIY26494.1"/>
    <property type="molecule type" value="Genomic_DNA"/>
</dbReference>
<dbReference type="InterPro" id="IPR001715">
    <property type="entry name" value="CH_dom"/>
</dbReference>
<evidence type="ECO:0000313" key="3">
    <source>
        <dbReference type="Proteomes" id="UP001054837"/>
    </source>
</evidence>
<dbReference type="InterPro" id="IPR036872">
    <property type="entry name" value="CH_dom_sf"/>
</dbReference>
<dbReference type="Pfam" id="PF06294">
    <property type="entry name" value="CH_2"/>
    <property type="match status" value="1"/>
</dbReference>
<dbReference type="Gene3D" id="1.10.418.10">
    <property type="entry name" value="Calponin-like domain"/>
    <property type="match status" value="1"/>
</dbReference>
<proteinExistence type="predicted"/>
<dbReference type="SUPFAM" id="SSF47576">
    <property type="entry name" value="Calponin-homology domain, CH-domain"/>
    <property type="match status" value="1"/>
</dbReference>